<dbReference type="EMBL" id="JBHSZQ010000009">
    <property type="protein sequence ID" value="MFC7125876.1"/>
    <property type="molecule type" value="Genomic_DNA"/>
</dbReference>
<dbReference type="Gene3D" id="2.60.40.2480">
    <property type="entry name" value="Periplasmic metal-binding protein Tp34-type"/>
    <property type="match status" value="1"/>
</dbReference>
<dbReference type="Pfam" id="PF10634">
    <property type="entry name" value="Iron_transport"/>
    <property type="match status" value="1"/>
</dbReference>
<dbReference type="Proteomes" id="UP001596414">
    <property type="component" value="Unassembled WGS sequence"/>
</dbReference>
<gene>
    <name evidence="4" type="ORF">ACFQJ7_07455</name>
</gene>
<feature type="region of interest" description="Disordered" evidence="2">
    <location>
        <begin position="250"/>
        <end position="286"/>
    </location>
</feature>
<evidence type="ECO:0000313" key="5">
    <source>
        <dbReference type="Proteomes" id="UP001596414"/>
    </source>
</evidence>
<comment type="caution">
    <text evidence="4">The sequence shown here is derived from an EMBL/GenBank/DDBJ whole genome shotgun (WGS) entry which is preliminary data.</text>
</comment>
<reference evidence="4 5" key="1">
    <citation type="journal article" date="2014" name="Int. J. Syst. Evol. Microbiol.">
        <title>Complete genome sequence of Corynebacterium casei LMG S-19264T (=DSM 44701T), isolated from a smear-ripened cheese.</title>
        <authorList>
            <consortium name="US DOE Joint Genome Institute (JGI-PGF)"/>
            <person name="Walter F."/>
            <person name="Albersmeier A."/>
            <person name="Kalinowski J."/>
            <person name="Ruckert C."/>
        </authorList>
    </citation>
    <scope>NUCLEOTIDE SEQUENCE [LARGE SCALE GENOMIC DNA]</scope>
    <source>
        <strain evidence="4 5">CGMCC 4.7215</strain>
    </source>
</reference>
<protein>
    <submittedName>
        <fullName evidence="4">Iron transporter</fullName>
    </submittedName>
</protein>
<dbReference type="RefSeq" id="WP_267638626.1">
    <property type="nucleotide sequence ID" value="NZ_JAODIY010000018.1"/>
</dbReference>
<dbReference type="Pfam" id="PF24041">
    <property type="entry name" value="DUF7350"/>
    <property type="match status" value="1"/>
</dbReference>
<evidence type="ECO:0000256" key="2">
    <source>
        <dbReference type="SAM" id="MobiDB-lite"/>
    </source>
</evidence>
<organism evidence="4 5">
    <name type="scientific">Halovenus rubra</name>
    <dbReference type="NCBI Taxonomy" id="869890"/>
    <lineage>
        <taxon>Archaea</taxon>
        <taxon>Methanobacteriati</taxon>
        <taxon>Methanobacteriota</taxon>
        <taxon>Stenosarchaea group</taxon>
        <taxon>Halobacteria</taxon>
        <taxon>Halobacteriales</taxon>
        <taxon>Haloarculaceae</taxon>
        <taxon>Halovenus</taxon>
    </lineage>
</organism>
<keyword evidence="1" id="KW-0732">Signal</keyword>
<evidence type="ECO:0000259" key="3">
    <source>
        <dbReference type="Pfam" id="PF24041"/>
    </source>
</evidence>
<dbReference type="InterPro" id="IPR018470">
    <property type="entry name" value="Metal-bd_Tp34-typ"/>
</dbReference>
<proteinExistence type="predicted"/>
<name>A0ABD5X3U4_9EURY</name>
<feature type="region of interest" description="Disordered" evidence="2">
    <location>
        <begin position="34"/>
        <end position="74"/>
    </location>
</feature>
<feature type="region of interest" description="Disordered" evidence="2">
    <location>
        <begin position="1"/>
        <end position="20"/>
    </location>
</feature>
<sequence length="419" mass="44938">MTSNEDTTVHERNRLPRRQILAGGSATLLTALAGCLGSDGDGDNKSGPDESTPTPPPVADTDSSPQIPEVSDPPEAVYRPAHMADMNHLGAVEAGPYMVSPMLSYPHSFWLVTGSKAERVRPQGPGVHLMFSVWDRQTGTVLPVDVGAQTQVRRDGEIVDTRSPWPMISQTMGFHFGDNISLAGPGTYTVEVQLNPITVRRTGEFANTFETTQTATFEFEFDEELQEQLVNNITYFDKKQWGKQEALEPMGGMSMGGDESTQGTYEGGSDMNDGGDGSKMDDDSGMEMGGGMMPYSSLPAANSYPGQAVGEPTSGDASFVVRYLTDTAPVEDGYLFVSARTPYNRVPLADMALSVTGAVEGELVQTLDSNLGHHYGLAGSLAPGDTVELTVDSPPQVARHVGYETAFLEMESMTVEVSE</sequence>
<feature type="domain" description="DUF7350" evidence="3">
    <location>
        <begin position="303"/>
        <end position="415"/>
    </location>
</feature>
<accession>A0ABD5X3U4</accession>
<dbReference type="InterPro" id="IPR038482">
    <property type="entry name" value="Tp34-type_sf"/>
</dbReference>
<dbReference type="AlphaFoldDB" id="A0ABD5X3U4"/>
<evidence type="ECO:0000313" key="4">
    <source>
        <dbReference type="EMBL" id="MFC7125876.1"/>
    </source>
</evidence>
<dbReference type="InterPro" id="IPR055774">
    <property type="entry name" value="DUF7350"/>
</dbReference>
<evidence type="ECO:0000256" key="1">
    <source>
        <dbReference type="ARBA" id="ARBA00022729"/>
    </source>
</evidence>